<evidence type="ECO:0000256" key="2">
    <source>
        <dbReference type="ARBA" id="ARBA00022676"/>
    </source>
</evidence>
<dbReference type="Proteomes" id="UP000281028">
    <property type="component" value="Unassembled WGS sequence"/>
</dbReference>
<dbReference type="SUPFAM" id="SSF53448">
    <property type="entry name" value="Nucleotide-diphospho-sugar transferases"/>
    <property type="match status" value="1"/>
</dbReference>
<dbReference type="InterPro" id="IPR050256">
    <property type="entry name" value="Glycosyltransferase_2"/>
</dbReference>
<dbReference type="InterPro" id="IPR001173">
    <property type="entry name" value="Glyco_trans_2-like"/>
</dbReference>
<reference evidence="8" key="1">
    <citation type="submission" date="2020-05" db="EMBL/GenBank/DDBJ databases">
        <title>Chitinophaga laudate sp. nov., isolated from a tropical peat swamp.</title>
        <authorList>
            <person name="Goh C.B.S."/>
            <person name="Lee M.S."/>
            <person name="Parimannan S."/>
            <person name="Pasbakhsh P."/>
            <person name="Yule C.M."/>
            <person name="Rajandas H."/>
            <person name="Loke S."/>
            <person name="Croft L."/>
            <person name="Tan J.B.L."/>
        </authorList>
    </citation>
    <scope>NUCLEOTIDE SEQUENCE</scope>
    <source>
        <strain evidence="8">Mgbs1</strain>
    </source>
</reference>
<evidence type="ECO:0000256" key="6">
    <source>
        <dbReference type="ARBA" id="ARBA00023136"/>
    </source>
</evidence>
<evidence type="ECO:0000256" key="5">
    <source>
        <dbReference type="ARBA" id="ARBA00022989"/>
    </source>
</evidence>
<dbReference type="CDD" id="cd04187">
    <property type="entry name" value="DPM1_like_bac"/>
    <property type="match status" value="1"/>
</dbReference>
<comment type="caution">
    <text evidence="8">The sequence shown here is derived from an EMBL/GenBank/DDBJ whole genome shotgun (WGS) entry which is preliminary data.</text>
</comment>
<keyword evidence="4" id="KW-0812">Transmembrane</keyword>
<dbReference type="Gene3D" id="3.90.550.10">
    <property type="entry name" value="Spore Coat Polysaccharide Biosynthesis Protein SpsA, Chain A"/>
    <property type="match status" value="1"/>
</dbReference>
<organism evidence="8 9">
    <name type="scientific">Chitinophaga solisilvae</name>
    <dbReference type="NCBI Taxonomy" id="1233460"/>
    <lineage>
        <taxon>Bacteria</taxon>
        <taxon>Pseudomonadati</taxon>
        <taxon>Bacteroidota</taxon>
        <taxon>Chitinophagia</taxon>
        <taxon>Chitinophagales</taxon>
        <taxon>Chitinophagaceae</taxon>
        <taxon>Chitinophaga</taxon>
    </lineage>
</organism>
<gene>
    <name evidence="8" type="ORF">ECE50_025600</name>
</gene>
<proteinExistence type="predicted"/>
<dbReference type="EMBL" id="RIAR02000001">
    <property type="protein sequence ID" value="NSL90235.1"/>
    <property type="molecule type" value="Genomic_DNA"/>
</dbReference>
<evidence type="ECO:0000256" key="3">
    <source>
        <dbReference type="ARBA" id="ARBA00022679"/>
    </source>
</evidence>
<dbReference type="PANTHER" id="PTHR48090">
    <property type="entry name" value="UNDECAPRENYL-PHOSPHATE 4-DEOXY-4-FORMAMIDO-L-ARABINOSE TRANSFERASE-RELATED"/>
    <property type="match status" value="1"/>
</dbReference>
<keyword evidence="5" id="KW-1133">Transmembrane helix</keyword>
<accession>A0A433WE48</accession>
<dbReference type="AlphaFoldDB" id="A0A433WE48"/>
<protein>
    <submittedName>
        <fullName evidence="8">Glycosyltransferase family 2 protein</fullName>
    </submittedName>
</protein>
<dbReference type="Pfam" id="PF00535">
    <property type="entry name" value="Glycos_transf_2"/>
    <property type="match status" value="1"/>
</dbReference>
<evidence type="ECO:0000256" key="1">
    <source>
        <dbReference type="ARBA" id="ARBA00004141"/>
    </source>
</evidence>
<feature type="domain" description="Glycosyltransferase 2-like" evidence="7">
    <location>
        <begin position="6"/>
        <end position="166"/>
    </location>
</feature>
<keyword evidence="2" id="KW-0328">Glycosyltransferase</keyword>
<dbReference type="InterPro" id="IPR029044">
    <property type="entry name" value="Nucleotide-diphossugar_trans"/>
</dbReference>
<name>A0A433WE48_9BACT</name>
<evidence type="ECO:0000313" key="8">
    <source>
        <dbReference type="EMBL" id="NSL90235.1"/>
    </source>
</evidence>
<keyword evidence="6" id="KW-0472">Membrane</keyword>
<evidence type="ECO:0000256" key="4">
    <source>
        <dbReference type="ARBA" id="ARBA00022692"/>
    </source>
</evidence>
<keyword evidence="9" id="KW-1185">Reference proteome</keyword>
<evidence type="ECO:0000313" key="9">
    <source>
        <dbReference type="Proteomes" id="UP000281028"/>
    </source>
</evidence>
<evidence type="ECO:0000259" key="7">
    <source>
        <dbReference type="Pfam" id="PF00535"/>
    </source>
</evidence>
<keyword evidence="3" id="KW-0808">Transferase</keyword>
<dbReference type="PANTHER" id="PTHR48090:SF1">
    <property type="entry name" value="PROPHAGE BACTOPRENOL GLUCOSYL TRANSFERASE HOMOLOG"/>
    <property type="match status" value="1"/>
</dbReference>
<dbReference type="OrthoDB" id="9807778at2"/>
<dbReference type="GO" id="GO:0016757">
    <property type="term" value="F:glycosyltransferase activity"/>
    <property type="evidence" value="ECO:0007669"/>
    <property type="project" value="UniProtKB-KW"/>
</dbReference>
<comment type="subcellular location">
    <subcellularLocation>
        <location evidence="1">Membrane</location>
        <topology evidence="1">Multi-pass membrane protein</topology>
    </subcellularLocation>
</comment>
<dbReference type="GO" id="GO:0005886">
    <property type="term" value="C:plasma membrane"/>
    <property type="evidence" value="ECO:0007669"/>
    <property type="project" value="TreeGrafter"/>
</dbReference>
<sequence>MKKLVSIVVPVFNEQDNVAVLNMAVQRIFETLPYRFNIFFVDDGSSDATLENIKKLTCLYDNVRYISFSRNFGHQAALKAGLDMADGDCVISMDGDMQHPPALIPLLLEKWEEGHEVVYTIRQEDHKQPFLKRKTSNLFYSIMNRLSDIEIEKGTADFRLLDRVVVNVLKDLQESDLFFRGLVKWAGYRQLGIEYVPEQRSSGESKYTYKKMLYFALQGFTSFSTRPLYAATYIGLIVSILSSLYIPYAIFSYVFEHPISGWASTIITIAFFGGLQLMIMGIIGIYLGKLFMQNKQRPIYLVRENNLARESNFAREELRPVRPQVKREKYIIKDSNLIRESSI</sequence>